<gene>
    <name evidence="1" type="ORF">J2W84_004668</name>
</gene>
<proteinExistence type="predicted"/>
<dbReference type="Proteomes" id="UP001264980">
    <property type="component" value="Unassembled WGS sequence"/>
</dbReference>
<accession>A0ABU1R2I5</accession>
<organism evidence="1 2">
    <name type="scientific">Dyadobacter fermentans</name>
    <dbReference type="NCBI Taxonomy" id="94254"/>
    <lineage>
        <taxon>Bacteria</taxon>
        <taxon>Pseudomonadati</taxon>
        <taxon>Bacteroidota</taxon>
        <taxon>Cytophagia</taxon>
        <taxon>Cytophagales</taxon>
        <taxon>Spirosomataceae</taxon>
        <taxon>Dyadobacter</taxon>
    </lineage>
</organism>
<evidence type="ECO:0000313" key="1">
    <source>
        <dbReference type="EMBL" id="MDR6807614.1"/>
    </source>
</evidence>
<reference evidence="1 2" key="1">
    <citation type="submission" date="2023-07" db="EMBL/GenBank/DDBJ databases">
        <title>Sorghum-associated microbial communities from plants grown in Nebraska, USA.</title>
        <authorList>
            <person name="Schachtman D."/>
        </authorList>
    </citation>
    <scope>NUCLEOTIDE SEQUENCE [LARGE SCALE GENOMIC DNA]</scope>
    <source>
        <strain evidence="1 2">BE57</strain>
    </source>
</reference>
<dbReference type="PROSITE" id="PS51257">
    <property type="entry name" value="PROKAR_LIPOPROTEIN"/>
    <property type="match status" value="1"/>
</dbReference>
<protein>
    <recommendedName>
        <fullName evidence="3">YD repeat protein</fullName>
    </recommendedName>
</protein>
<evidence type="ECO:0000313" key="2">
    <source>
        <dbReference type="Proteomes" id="UP001264980"/>
    </source>
</evidence>
<sequence>MRLYQPVLTFLAFLALSISCKKKNEEVKPVENCRFVGKSIISEQKTAAETSVGTTESNFKQDDQGRLTLVTFSRTESRKDSTGVYASSTDEETYEFVYDTEGFLTELKRHDLRLQQGSANFLFGYATLRYRKGRMETTSVTSFVYNEGRLQSSKYVSNLVVQGDNLPAANFPESYTISYKYDSKGTIQTATGGGWVAKYTNGVRASSASDDGKIVWKYDDLGRMISYSSPYDERTFKYDQRGNQIFQDSYDNGVFVFSTETKFDDHTNPDSTIPSRYKGIPDPIKVTYADDNSNNMIESTVLHRNDEPLITSNVWTYHPNGLPAASTMKTGTDFYKTTQITKFKYENCD</sequence>
<evidence type="ECO:0008006" key="3">
    <source>
        <dbReference type="Google" id="ProtNLM"/>
    </source>
</evidence>
<keyword evidence="2" id="KW-1185">Reference proteome</keyword>
<dbReference type="EMBL" id="JAVDTI010000005">
    <property type="protein sequence ID" value="MDR6807614.1"/>
    <property type="molecule type" value="Genomic_DNA"/>
</dbReference>
<dbReference type="RefSeq" id="WP_309988117.1">
    <property type="nucleotide sequence ID" value="NZ_JAVDTI010000005.1"/>
</dbReference>
<comment type="caution">
    <text evidence="1">The sequence shown here is derived from an EMBL/GenBank/DDBJ whole genome shotgun (WGS) entry which is preliminary data.</text>
</comment>
<name>A0ABU1R2I5_9BACT</name>